<name>A0A177YKQ2_9NOCA</name>
<evidence type="ECO:0000259" key="2">
    <source>
        <dbReference type="Pfam" id="PF14361"/>
    </source>
</evidence>
<comment type="caution">
    <text evidence="3">The sequence shown here is derived from an EMBL/GenBank/DDBJ whole genome shotgun (WGS) entry which is preliminary data.</text>
</comment>
<gene>
    <name evidence="3" type="ORF">A3K89_17795</name>
</gene>
<feature type="domain" description="PucR C-terminal helix-turn-helix" evidence="1">
    <location>
        <begin position="318"/>
        <end position="376"/>
    </location>
</feature>
<dbReference type="InterPro" id="IPR042070">
    <property type="entry name" value="PucR_C-HTH_sf"/>
</dbReference>
<organism evidence="3 4">
    <name type="scientific">Rhodococcoides kyotonense</name>
    <dbReference type="NCBI Taxonomy" id="398843"/>
    <lineage>
        <taxon>Bacteria</taxon>
        <taxon>Bacillati</taxon>
        <taxon>Actinomycetota</taxon>
        <taxon>Actinomycetes</taxon>
        <taxon>Mycobacteriales</taxon>
        <taxon>Nocardiaceae</taxon>
        <taxon>Rhodococcoides</taxon>
    </lineage>
</organism>
<accession>A0A177YKQ2</accession>
<dbReference type="RefSeq" id="WP_068422743.1">
    <property type="nucleotide sequence ID" value="NZ_LVHI01000006.1"/>
</dbReference>
<reference evidence="3 4" key="1">
    <citation type="submission" date="2016-03" db="EMBL/GenBank/DDBJ databases">
        <title>Genome sequence of Rhodococcus kyotonensis KB10.</title>
        <authorList>
            <person name="Jeong H."/>
            <person name="Hong C.E."/>
            <person name="Jo S.H."/>
            <person name="Park J.M."/>
        </authorList>
    </citation>
    <scope>NUCLEOTIDE SEQUENCE [LARGE SCALE GENOMIC DNA]</scope>
    <source>
        <strain evidence="3 4">KB10</strain>
    </source>
</reference>
<dbReference type="PANTHER" id="PTHR33744">
    <property type="entry name" value="CARBOHYDRATE DIACID REGULATOR"/>
    <property type="match status" value="1"/>
</dbReference>
<evidence type="ECO:0000313" key="4">
    <source>
        <dbReference type="Proteomes" id="UP000077519"/>
    </source>
</evidence>
<dbReference type="InterPro" id="IPR025736">
    <property type="entry name" value="PucR_C-HTH_dom"/>
</dbReference>
<proteinExistence type="predicted"/>
<keyword evidence="4" id="KW-1185">Reference proteome</keyword>
<dbReference type="EMBL" id="LVHI01000006">
    <property type="protein sequence ID" value="OAK56055.1"/>
    <property type="molecule type" value="Genomic_DNA"/>
</dbReference>
<dbReference type="Gene3D" id="1.10.10.2840">
    <property type="entry name" value="PucR C-terminal helix-turn-helix domain"/>
    <property type="match status" value="1"/>
</dbReference>
<dbReference type="InterPro" id="IPR051448">
    <property type="entry name" value="CdaR-like_regulators"/>
</dbReference>
<sequence>MTTAPAATASYELAAPLMDAVDSLTDELVRRILDAEHGYVESTSLTREQLREACFANVTALISNLAGIRPIDLDSARAAGRLKAEQGVPLAALLHAFRLGGRLIWEELMERSEADRPRALLDIAAQVWALVDVYSDAAADAYRLSTEARAEQDADVRRRLVRAVFAGHGSNPAAVSDALRTFRIPERGSFVVVSAEASCADIATRGVDAIWDSEVDGVLGLLFAGSDALLDAVVDAIPAGSGNIGVSSLFSSPSGTPAAVEQARLARACARVDDSASTRFDSVPVPLLLAGNPDSGRTAGRQILGKLLDLPDAERSSLLATLDAWFRSKGSTTDAAERLHYHRNTVLYRLRRIQELTGRDFLDPVHASELFIGLRAYQLCMDGSIQ</sequence>
<dbReference type="Pfam" id="PF13556">
    <property type="entry name" value="HTH_30"/>
    <property type="match status" value="1"/>
</dbReference>
<dbReference type="InterPro" id="IPR025751">
    <property type="entry name" value="RsbRD_N_dom"/>
</dbReference>
<dbReference type="Proteomes" id="UP000077519">
    <property type="component" value="Unassembled WGS sequence"/>
</dbReference>
<feature type="domain" description="RsbT co-antagonist protein RsbRD N-terminal" evidence="2">
    <location>
        <begin position="22"/>
        <end position="157"/>
    </location>
</feature>
<evidence type="ECO:0000313" key="3">
    <source>
        <dbReference type="EMBL" id="OAK56055.1"/>
    </source>
</evidence>
<protein>
    <submittedName>
        <fullName evidence="3">PucR family transcriptional regulator</fullName>
    </submittedName>
</protein>
<dbReference type="AlphaFoldDB" id="A0A177YKQ2"/>
<dbReference type="PANTHER" id="PTHR33744:SF1">
    <property type="entry name" value="DNA-BINDING TRANSCRIPTIONAL ACTIVATOR ADER"/>
    <property type="match status" value="1"/>
</dbReference>
<evidence type="ECO:0000259" key="1">
    <source>
        <dbReference type="Pfam" id="PF13556"/>
    </source>
</evidence>
<dbReference type="Pfam" id="PF14361">
    <property type="entry name" value="RsbRD_N"/>
    <property type="match status" value="1"/>
</dbReference>